<dbReference type="GO" id="GO:0005506">
    <property type="term" value="F:iron ion binding"/>
    <property type="evidence" value="ECO:0007669"/>
    <property type="project" value="InterPro"/>
</dbReference>
<comment type="function">
    <text evidence="2">May be involved in the metabolism of insect hormones and in the breakdown of synthetic insecticides.</text>
</comment>
<evidence type="ECO:0000256" key="1">
    <source>
        <dbReference type="ARBA" id="ARBA00001971"/>
    </source>
</evidence>
<evidence type="ECO:0000313" key="12">
    <source>
        <dbReference type="Proteomes" id="UP000094527"/>
    </source>
</evidence>
<dbReference type="InterPro" id="IPR001128">
    <property type="entry name" value="Cyt_P450"/>
</dbReference>
<keyword evidence="8" id="KW-0560">Oxidoreductase</keyword>
<dbReference type="InterPro" id="IPR050196">
    <property type="entry name" value="Cytochrome_P450_Monoox"/>
</dbReference>
<name>A0A1D2M3A1_ORCCI</name>
<dbReference type="PANTHER" id="PTHR24291:SF191">
    <property type="entry name" value="STEROL 14-DEMETHYLASE"/>
    <property type="match status" value="1"/>
</dbReference>
<accession>A0A1D2M3A1</accession>
<dbReference type="PRINTS" id="PR00465">
    <property type="entry name" value="EP450IV"/>
</dbReference>
<dbReference type="Gene3D" id="1.10.630.10">
    <property type="entry name" value="Cytochrome P450"/>
    <property type="match status" value="1"/>
</dbReference>
<dbReference type="Proteomes" id="UP000094527">
    <property type="component" value="Unassembled WGS sequence"/>
</dbReference>
<keyword evidence="12" id="KW-1185">Reference proteome</keyword>
<dbReference type="EMBL" id="LJIJ01005321">
    <property type="protein sequence ID" value="ODM87436.1"/>
    <property type="molecule type" value="Genomic_DNA"/>
</dbReference>
<keyword evidence="10" id="KW-0503">Monooxygenase</keyword>
<comment type="caution">
    <text evidence="11">The sequence shown here is derived from an EMBL/GenBank/DDBJ whole genome shotgun (WGS) entry which is preliminary data.</text>
</comment>
<evidence type="ECO:0000256" key="3">
    <source>
        <dbReference type="ARBA" id="ARBA00004174"/>
    </source>
</evidence>
<dbReference type="InterPro" id="IPR036396">
    <property type="entry name" value="Cyt_P450_sf"/>
</dbReference>
<organism evidence="11 12">
    <name type="scientific">Orchesella cincta</name>
    <name type="common">Springtail</name>
    <name type="synonym">Podura cincta</name>
    <dbReference type="NCBI Taxonomy" id="48709"/>
    <lineage>
        <taxon>Eukaryota</taxon>
        <taxon>Metazoa</taxon>
        <taxon>Ecdysozoa</taxon>
        <taxon>Arthropoda</taxon>
        <taxon>Hexapoda</taxon>
        <taxon>Collembola</taxon>
        <taxon>Entomobryomorpha</taxon>
        <taxon>Entomobryoidea</taxon>
        <taxon>Orchesellidae</taxon>
        <taxon>Orchesellinae</taxon>
        <taxon>Orchesella</taxon>
    </lineage>
</organism>
<dbReference type="AlphaFoldDB" id="A0A1D2M3A1"/>
<comment type="subcellular location">
    <subcellularLocation>
        <location evidence="4">Endoplasmic reticulum membrane</location>
        <topology evidence="4">Peripheral membrane protein</topology>
    </subcellularLocation>
    <subcellularLocation>
        <location evidence="3">Microsome membrane</location>
        <topology evidence="3">Peripheral membrane protein</topology>
    </subcellularLocation>
</comment>
<evidence type="ECO:0000256" key="9">
    <source>
        <dbReference type="ARBA" id="ARBA00023004"/>
    </source>
</evidence>
<evidence type="ECO:0000256" key="7">
    <source>
        <dbReference type="ARBA" id="ARBA00022723"/>
    </source>
</evidence>
<sequence length="95" mass="11308">MHSRNAQVVPVAVAYMRRLKTSLRIDYEGKDVDVPPGTSIIIVPWVIHRNEEYFPNPEQFDPDRFLPEELQETQSLFFGILSWPQELHWDQIWNE</sequence>
<evidence type="ECO:0000256" key="8">
    <source>
        <dbReference type="ARBA" id="ARBA00023002"/>
    </source>
</evidence>
<dbReference type="OrthoDB" id="1470350at2759"/>
<evidence type="ECO:0000256" key="6">
    <source>
        <dbReference type="ARBA" id="ARBA00022617"/>
    </source>
</evidence>
<dbReference type="STRING" id="48709.A0A1D2M3A1"/>
<proteinExistence type="inferred from homology"/>
<dbReference type="GO" id="GO:0004497">
    <property type="term" value="F:monooxygenase activity"/>
    <property type="evidence" value="ECO:0007669"/>
    <property type="project" value="UniProtKB-KW"/>
</dbReference>
<dbReference type="InterPro" id="IPR002403">
    <property type="entry name" value="Cyt_P450_E_grp-IV"/>
</dbReference>
<evidence type="ECO:0000256" key="4">
    <source>
        <dbReference type="ARBA" id="ARBA00004406"/>
    </source>
</evidence>
<comment type="similarity">
    <text evidence="5">Belongs to the cytochrome P450 family.</text>
</comment>
<dbReference type="GO" id="GO:0005789">
    <property type="term" value="C:endoplasmic reticulum membrane"/>
    <property type="evidence" value="ECO:0007669"/>
    <property type="project" value="UniProtKB-SubCell"/>
</dbReference>
<comment type="cofactor">
    <cofactor evidence="1">
        <name>heme</name>
        <dbReference type="ChEBI" id="CHEBI:30413"/>
    </cofactor>
</comment>
<dbReference type="SUPFAM" id="SSF48264">
    <property type="entry name" value="Cytochrome P450"/>
    <property type="match status" value="1"/>
</dbReference>
<evidence type="ECO:0000256" key="5">
    <source>
        <dbReference type="ARBA" id="ARBA00010617"/>
    </source>
</evidence>
<dbReference type="GO" id="GO:0016705">
    <property type="term" value="F:oxidoreductase activity, acting on paired donors, with incorporation or reduction of molecular oxygen"/>
    <property type="evidence" value="ECO:0007669"/>
    <property type="project" value="InterPro"/>
</dbReference>
<keyword evidence="7" id="KW-0479">Metal-binding</keyword>
<dbReference type="Pfam" id="PF00067">
    <property type="entry name" value="p450"/>
    <property type="match status" value="1"/>
</dbReference>
<evidence type="ECO:0000256" key="2">
    <source>
        <dbReference type="ARBA" id="ARBA00003690"/>
    </source>
</evidence>
<protein>
    <submittedName>
        <fullName evidence="11">Cytochrome P450 6B1</fullName>
    </submittedName>
</protein>
<evidence type="ECO:0000256" key="10">
    <source>
        <dbReference type="ARBA" id="ARBA00023033"/>
    </source>
</evidence>
<dbReference type="PANTHER" id="PTHR24291">
    <property type="entry name" value="CYTOCHROME P450 FAMILY 4"/>
    <property type="match status" value="1"/>
</dbReference>
<evidence type="ECO:0000313" key="11">
    <source>
        <dbReference type="EMBL" id="ODM87436.1"/>
    </source>
</evidence>
<keyword evidence="9" id="KW-0408">Iron</keyword>
<dbReference type="GO" id="GO:0020037">
    <property type="term" value="F:heme binding"/>
    <property type="evidence" value="ECO:0007669"/>
    <property type="project" value="InterPro"/>
</dbReference>
<keyword evidence="6" id="KW-0349">Heme</keyword>
<gene>
    <name evidence="11" type="ORF">Ocin01_19246</name>
</gene>
<reference evidence="11 12" key="1">
    <citation type="journal article" date="2016" name="Genome Biol. Evol.">
        <title>Gene Family Evolution Reflects Adaptation to Soil Environmental Stressors in the Genome of the Collembolan Orchesella cincta.</title>
        <authorList>
            <person name="Faddeeva-Vakhrusheva A."/>
            <person name="Derks M.F."/>
            <person name="Anvar S.Y."/>
            <person name="Agamennone V."/>
            <person name="Suring W."/>
            <person name="Smit S."/>
            <person name="van Straalen N.M."/>
            <person name="Roelofs D."/>
        </authorList>
    </citation>
    <scope>NUCLEOTIDE SEQUENCE [LARGE SCALE GENOMIC DNA]</scope>
    <source>
        <tissue evidence="11">Mixed pool</tissue>
    </source>
</reference>